<organism evidence="1 2">
    <name type="scientific">Streptomyces gottesmaniae</name>
    <dbReference type="NCBI Taxonomy" id="3075518"/>
    <lineage>
        <taxon>Bacteria</taxon>
        <taxon>Bacillati</taxon>
        <taxon>Actinomycetota</taxon>
        <taxon>Actinomycetes</taxon>
        <taxon>Kitasatosporales</taxon>
        <taxon>Streptomycetaceae</taxon>
        <taxon>Streptomyces</taxon>
    </lineage>
</organism>
<accession>A0ABU2YX45</accession>
<dbReference type="PANTHER" id="PTHR36166:SF1">
    <property type="entry name" value="SRPBCC DOMAIN-CONTAINING PROTEIN"/>
    <property type="match status" value="1"/>
</dbReference>
<comment type="caution">
    <text evidence="1">The sequence shown here is derived from an EMBL/GenBank/DDBJ whole genome shotgun (WGS) entry which is preliminary data.</text>
</comment>
<dbReference type="Proteomes" id="UP001180737">
    <property type="component" value="Unassembled WGS sequence"/>
</dbReference>
<proteinExistence type="predicted"/>
<dbReference type="Pfam" id="PF10604">
    <property type="entry name" value="Polyketide_cyc2"/>
    <property type="match status" value="1"/>
</dbReference>
<keyword evidence="2" id="KW-1185">Reference proteome</keyword>
<evidence type="ECO:0000313" key="2">
    <source>
        <dbReference type="Proteomes" id="UP001180737"/>
    </source>
</evidence>
<evidence type="ECO:0000313" key="1">
    <source>
        <dbReference type="EMBL" id="MDT0568458.1"/>
    </source>
</evidence>
<dbReference type="CDD" id="cd07822">
    <property type="entry name" value="SRPBCC_4"/>
    <property type="match status" value="1"/>
</dbReference>
<dbReference type="InterPro" id="IPR019587">
    <property type="entry name" value="Polyketide_cyclase/dehydratase"/>
</dbReference>
<dbReference type="PANTHER" id="PTHR36166">
    <property type="entry name" value="CHROMOSOME 9, WHOLE GENOME SHOTGUN SEQUENCE"/>
    <property type="match status" value="1"/>
</dbReference>
<dbReference type="SUPFAM" id="SSF55961">
    <property type="entry name" value="Bet v1-like"/>
    <property type="match status" value="1"/>
</dbReference>
<dbReference type="RefSeq" id="WP_033531144.1">
    <property type="nucleotide sequence ID" value="NZ_JAVRFJ010000010.1"/>
</dbReference>
<dbReference type="EMBL" id="JAVRFJ010000010">
    <property type="protein sequence ID" value="MDT0568458.1"/>
    <property type="molecule type" value="Genomic_DNA"/>
</dbReference>
<sequence>MREISTYIDIDASPGLVWEVLTDFARYPDWNPYIREVTGEIQVGATLALRTQPAKGRPVNFKARVTAVAEGIELRWAGGLPIPGLFGGDHGFALNPHNGGTRVIQDERFSGLLVPVMSSIIDRTLENFERMNRPLKEWAEAKASAGAGR</sequence>
<gene>
    <name evidence="1" type="ORF">RM704_13415</name>
</gene>
<protein>
    <submittedName>
        <fullName evidence="1">SRPBCC domain-containing protein</fullName>
    </submittedName>
</protein>
<dbReference type="Gene3D" id="3.30.530.20">
    <property type="match status" value="1"/>
</dbReference>
<dbReference type="InterPro" id="IPR023393">
    <property type="entry name" value="START-like_dom_sf"/>
</dbReference>
<reference evidence="1" key="1">
    <citation type="submission" date="2024-05" db="EMBL/GenBank/DDBJ databases">
        <title>30 novel species of actinomycetes from the DSMZ collection.</title>
        <authorList>
            <person name="Nouioui I."/>
        </authorList>
    </citation>
    <scope>NUCLEOTIDE SEQUENCE</scope>
    <source>
        <strain evidence="1">DSM 3412</strain>
    </source>
</reference>
<name>A0ABU2YX45_9ACTN</name>